<evidence type="ECO:0000256" key="9">
    <source>
        <dbReference type="SAM" id="Phobius"/>
    </source>
</evidence>
<dbReference type="Gene3D" id="2.60.40.10">
    <property type="entry name" value="Immunoglobulins"/>
    <property type="match status" value="2"/>
</dbReference>
<dbReference type="InterPro" id="IPR052051">
    <property type="entry name" value="TCR_complex_component"/>
</dbReference>
<dbReference type="Pfam" id="PF07686">
    <property type="entry name" value="V-set"/>
    <property type="match status" value="2"/>
</dbReference>
<keyword evidence="9" id="KW-1133">Transmembrane helix</keyword>
<dbReference type="SMART" id="SM00409">
    <property type="entry name" value="IG"/>
    <property type="match status" value="2"/>
</dbReference>
<feature type="transmembrane region" description="Helical" evidence="9">
    <location>
        <begin position="263"/>
        <end position="285"/>
    </location>
</feature>
<dbReference type="InterPro" id="IPR003599">
    <property type="entry name" value="Ig_sub"/>
</dbReference>
<feature type="transmembrane region" description="Helical" evidence="9">
    <location>
        <begin position="12"/>
        <end position="28"/>
    </location>
</feature>
<dbReference type="SMART" id="SM00406">
    <property type="entry name" value="IGv"/>
    <property type="match status" value="2"/>
</dbReference>
<keyword evidence="2" id="KW-1003">Cell membrane</keyword>
<comment type="subcellular location">
    <subcellularLocation>
        <location evidence="1">Cell membrane</location>
    </subcellularLocation>
</comment>
<keyword evidence="6" id="KW-1015">Disulfide bond</keyword>
<evidence type="ECO:0000256" key="6">
    <source>
        <dbReference type="ARBA" id="ARBA00023157"/>
    </source>
</evidence>
<dbReference type="GO" id="GO:0009617">
    <property type="term" value="P:response to bacterium"/>
    <property type="evidence" value="ECO:0007669"/>
    <property type="project" value="TreeGrafter"/>
</dbReference>
<feature type="region of interest" description="Disordered" evidence="8">
    <location>
        <begin position="302"/>
        <end position="325"/>
    </location>
</feature>
<dbReference type="OrthoDB" id="6370831at2759"/>
<keyword evidence="3" id="KW-0732">Signal</keyword>
<evidence type="ECO:0000313" key="12">
    <source>
        <dbReference type="Proteomes" id="UP000752171"/>
    </source>
</evidence>
<dbReference type="PANTHER" id="PTHR19433:SF133">
    <property type="entry name" value="IMMUNE-TYPE RECEPTOR 5 PRECURSOR-RELATED"/>
    <property type="match status" value="1"/>
</dbReference>
<comment type="caution">
    <text evidence="11">The sequence shown here is derived from an EMBL/GenBank/DDBJ whole genome shotgun (WGS) entry which is preliminary data.</text>
</comment>
<dbReference type="SUPFAM" id="SSF48726">
    <property type="entry name" value="Immunoglobulin"/>
    <property type="match status" value="2"/>
</dbReference>
<evidence type="ECO:0000256" key="3">
    <source>
        <dbReference type="ARBA" id="ARBA00022729"/>
    </source>
</evidence>
<dbReference type="GO" id="GO:0002376">
    <property type="term" value="P:immune system process"/>
    <property type="evidence" value="ECO:0007669"/>
    <property type="project" value="UniProtKB-KW"/>
</dbReference>
<evidence type="ECO:0000256" key="2">
    <source>
        <dbReference type="ARBA" id="ARBA00022475"/>
    </source>
</evidence>
<protein>
    <recommendedName>
        <fullName evidence="10">Ig-like domain-containing protein</fullName>
    </recommendedName>
</protein>
<evidence type="ECO:0000256" key="1">
    <source>
        <dbReference type="ARBA" id="ARBA00004236"/>
    </source>
</evidence>
<evidence type="ECO:0000256" key="7">
    <source>
        <dbReference type="ARBA" id="ARBA00023180"/>
    </source>
</evidence>
<feature type="domain" description="Ig-like" evidence="10">
    <location>
        <begin position="148"/>
        <end position="238"/>
    </location>
</feature>
<proteinExistence type="predicted"/>
<keyword evidence="7" id="KW-0325">Glycoprotein</keyword>
<accession>A0A8T2LR53</accession>
<dbReference type="AlphaFoldDB" id="A0A8T2LR53"/>
<dbReference type="PANTHER" id="PTHR19433">
    <property type="entry name" value="T-CELL RECEPTOR ALPHA CHAIN V REGION-RELATED"/>
    <property type="match status" value="1"/>
</dbReference>
<dbReference type="PROSITE" id="PS50835">
    <property type="entry name" value="IG_LIKE"/>
    <property type="match status" value="2"/>
</dbReference>
<evidence type="ECO:0000256" key="4">
    <source>
        <dbReference type="ARBA" id="ARBA00022859"/>
    </source>
</evidence>
<keyword evidence="4" id="KW-0391">Immunity</keyword>
<dbReference type="InterPro" id="IPR007110">
    <property type="entry name" value="Ig-like_dom"/>
</dbReference>
<feature type="compositionally biased region" description="Polar residues" evidence="8">
    <location>
        <begin position="302"/>
        <end position="315"/>
    </location>
</feature>
<keyword evidence="9" id="KW-0812">Transmembrane</keyword>
<organism evidence="11 12">
    <name type="scientific">Astyanax mexicanus</name>
    <name type="common">Blind cave fish</name>
    <name type="synonym">Astyanax fasciatus mexicanus</name>
    <dbReference type="NCBI Taxonomy" id="7994"/>
    <lineage>
        <taxon>Eukaryota</taxon>
        <taxon>Metazoa</taxon>
        <taxon>Chordata</taxon>
        <taxon>Craniata</taxon>
        <taxon>Vertebrata</taxon>
        <taxon>Euteleostomi</taxon>
        <taxon>Actinopterygii</taxon>
        <taxon>Neopterygii</taxon>
        <taxon>Teleostei</taxon>
        <taxon>Ostariophysi</taxon>
        <taxon>Characiformes</taxon>
        <taxon>Characoidei</taxon>
        <taxon>Acestrorhamphidae</taxon>
        <taxon>Acestrorhamphinae</taxon>
        <taxon>Astyanax</taxon>
    </lineage>
</organism>
<evidence type="ECO:0000256" key="5">
    <source>
        <dbReference type="ARBA" id="ARBA00023136"/>
    </source>
</evidence>
<sequence>MSSRHRRTNITMWLHISLIVLCGFFILTKEAEIRSLHQIISSEVGTSVTLQCSFTGKASLLYWYKQPIGMKPINMVTASKFDFLDFGEEFKNNLRYNVSRTSNMFRLGISNIVPSDTAVYYCTHYTAGIMHFAEGSLLIVSGAQTSNHAILQKPISAHVHQGESVDFQCAVHANVSNGNHTVYWFRHGSDPGIIYSHGNRSDQCKKSSETVSPTQSCIYKLPKNNLSLSDAGTYYCAVAACGEILFGDGTDLKVKEHHKENELLIYSLVATLAFFIILSVVLLVIPVNKRKNICCQNCRELSSQPDNKPSVSQDDVQGDREEGAYTPQYASLNFVKKKEAKGRKQRKHEETSVVVYSSVRYQNPN</sequence>
<name>A0A8T2LR53_ASTMX</name>
<dbReference type="InterPro" id="IPR036179">
    <property type="entry name" value="Ig-like_dom_sf"/>
</dbReference>
<dbReference type="Proteomes" id="UP000752171">
    <property type="component" value="Unassembled WGS sequence"/>
</dbReference>
<evidence type="ECO:0000259" key="10">
    <source>
        <dbReference type="PROSITE" id="PS50835"/>
    </source>
</evidence>
<gene>
    <name evidence="11" type="ORF">AMEX_G11018</name>
</gene>
<reference evidence="11 12" key="1">
    <citation type="submission" date="2021-07" db="EMBL/GenBank/DDBJ databases">
        <authorList>
            <person name="Imarazene B."/>
            <person name="Zahm M."/>
            <person name="Klopp C."/>
            <person name="Cabau C."/>
            <person name="Beille S."/>
            <person name="Jouanno E."/>
            <person name="Castinel A."/>
            <person name="Lluch J."/>
            <person name="Gil L."/>
            <person name="Kuchtly C."/>
            <person name="Lopez Roques C."/>
            <person name="Donnadieu C."/>
            <person name="Parrinello H."/>
            <person name="Journot L."/>
            <person name="Du K."/>
            <person name="Schartl M."/>
            <person name="Retaux S."/>
            <person name="Guiguen Y."/>
        </authorList>
    </citation>
    <scope>NUCLEOTIDE SEQUENCE [LARGE SCALE GENOMIC DNA]</scope>
    <source>
        <strain evidence="11">Pach_M1</strain>
        <tissue evidence="11">Testis</tissue>
    </source>
</reference>
<feature type="domain" description="Ig-like" evidence="10">
    <location>
        <begin position="45"/>
        <end position="123"/>
    </location>
</feature>
<dbReference type="InterPro" id="IPR013106">
    <property type="entry name" value="Ig_V-set"/>
</dbReference>
<dbReference type="GO" id="GO:0005886">
    <property type="term" value="C:plasma membrane"/>
    <property type="evidence" value="ECO:0007669"/>
    <property type="project" value="UniProtKB-SubCell"/>
</dbReference>
<dbReference type="CDD" id="cd00099">
    <property type="entry name" value="IgV"/>
    <property type="match status" value="1"/>
</dbReference>
<keyword evidence="5 9" id="KW-0472">Membrane</keyword>
<evidence type="ECO:0000313" key="11">
    <source>
        <dbReference type="EMBL" id="KAG9274129.1"/>
    </source>
</evidence>
<evidence type="ECO:0000256" key="8">
    <source>
        <dbReference type="SAM" id="MobiDB-lite"/>
    </source>
</evidence>
<dbReference type="InterPro" id="IPR013783">
    <property type="entry name" value="Ig-like_fold"/>
</dbReference>
<dbReference type="EMBL" id="JAICCE010000008">
    <property type="protein sequence ID" value="KAG9274129.1"/>
    <property type="molecule type" value="Genomic_DNA"/>
</dbReference>